<organism evidence="2 3">
    <name type="scientific">Exophiala bonariae</name>
    <dbReference type="NCBI Taxonomy" id="1690606"/>
    <lineage>
        <taxon>Eukaryota</taxon>
        <taxon>Fungi</taxon>
        <taxon>Dikarya</taxon>
        <taxon>Ascomycota</taxon>
        <taxon>Pezizomycotina</taxon>
        <taxon>Eurotiomycetes</taxon>
        <taxon>Chaetothyriomycetidae</taxon>
        <taxon>Chaetothyriales</taxon>
        <taxon>Herpotrichiellaceae</taxon>
        <taxon>Exophiala</taxon>
    </lineage>
</organism>
<dbReference type="AlphaFoldDB" id="A0AAV9N3Z9"/>
<comment type="caution">
    <text evidence="2">The sequence shown here is derived from an EMBL/GenBank/DDBJ whole genome shotgun (WGS) entry which is preliminary data.</text>
</comment>
<dbReference type="RefSeq" id="XP_064703863.1">
    <property type="nucleotide sequence ID" value="XM_064849160.1"/>
</dbReference>
<dbReference type="EMBL" id="JAVRRD010000021">
    <property type="protein sequence ID" value="KAK5048504.1"/>
    <property type="molecule type" value="Genomic_DNA"/>
</dbReference>
<feature type="region of interest" description="Disordered" evidence="1">
    <location>
        <begin position="280"/>
        <end position="319"/>
    </location>
</feature>
<sequence length="342" mass="39675">MKLYHLTFMKQIANDIDNDIKNLELEIDELTPKVSGFMYRILRPRDYRKSLNENIEKFVRLLNQIKVHTKFEMLEEIEIDQELKSSLFYIHGYNKDFKDDMKPSTYKQYSLDISPHLQNLKTRLSSYVVSQVTKLRELDHSTSPAPTPIEVAMERDAFVYVQQLYNDIKNTLSNVKLEAPQPSESSQTTASVQDEPVVFKNYWQLLGEDIEALDAILRKTKTLPVLGNTELQLSPDHIKGNIITTLTELQTQLFVFDWDNEHSKGDFDAIMRLSEKLGSQLFPSQPKAPKPRRKTPVRRAAPIRRAKRGRDDADTDEEHVSWTLNPAEVYMEMKLVKKDGDS</sequence>
<evidence type="ECO:0000313" key="3">
    <source>
        <dbReference type="Proteomes" id="UP001358417"/>
    </source>
</evidence>
<dbReference type="Proteomes" id="UP001358417">
    <property type="component" value="Unassembled WGS sequence"/>
</dbReference>
<evidence type="ECO:0008006" key="4">
    <source>
        <dbReference type="Google" id="ProtNLM"/>
    </source>
</evidence>
<name>A0AAV9N3Z9_9EURO</name>
<proteinExistence type="predicted"/>
<protein>
    <recommendedName>
        <fullName evidence="4">Prion-inhibition and propagation HeLo domain-containing protein</fullName>
    </recommendedName>
</protein>
<gene>
    <name evidence="2" type="ORF">LTR84_005594</name>
</gene>
<evidence type="ECO:0000256" key="1">
    <source>
        <dbReference type="SAM" id="MobiDB-lite"/>
    </source>
</evidence>
<feature type="compositionally biased region" description="Basic residues" evidence="1">
    <location>
        <begin position="289"/>
        <end position="308"/>
    </location>
</feature>
<reference evidence="2 3" key="1">
    <citation type="submission" date="2023-08" db="EMBL/GenBank/DDBJ databases">
        <title>Black Yeasts Isolated from many extreme environments.</title>
        <authorList>
            <person name="Coleine C."/>
            <person name="Stajich J.E."/>
            <person name="Selbmann L."/>
        </authorList>
    </citation>
    <scope>NUCLEOTIDE SEQUENCE [LARGE SCALE GENOMIC DNA]</scope>
    <source>
        <strain evidence="2 3">CCFEE 5792</strain>
    </source>
</reference>
<accession>A0AAV9N3Z9</accession>
<dbReference type="GeneID" id="89973769"/>
<evidence type="ECO:0000313" key="2">
    <source>
        <dbReference type="EMBL" id="KAK5048504.1"/>
    </source>
</evidence>
<keyword evidence="3" id="KW-1185">Reference proteome</keyword>